<evidence type="ECO:0000256" key="5">
    <source>
        <dbReference type="ARBA" id="ARBA00022755"/>
    </source>
</evidence>
<dbReference type="NCBIfam" id="NF002049">
    <property type="entry name" value="PRK00881.1"/>
    <property type="match status" value="1"/>
</dbReference>
<name>A0A832RYU9_9EURY</name>
<dbReference type="RefSeq" id="WP_042684568.1">
    <property type="nucleotide sequence ID" value="NZ_DUIH01000021.1"/>
</dbReference>
<keyword evidence="4 10" id="KW-0808">Transferase</keyword>
<proteinExistence type="inferred from homology"/>
<keyword evidence="5" id="KW-0658">Purine biosynthesis</keyword>
<dbReference type="PROSITE" id="PS51855">
    <property type="entry name" value="MGS"/>
    <property type="match status" value="1"/>
</dbReference>
<dbReference type="EMBL" id="DUIH01000021">
    <property type="protein sequence ID" value="HIH70304.1"/>
    <property type="molecule type" value="Genomic_DNA"/>
</dbReference>
<evidence type="ECO:0000256" key="1">
    <source>
        <dbReference type="ARBA" id="ARBA00004844"/>
    </source>
</evidence>
<dbReference type="PANTHER" id="PTHR11692">
    <property type="entry name" value="BIFUNCTIONAL PURINE BIOSYNTHESIS PROTEIN PURH"/>
    <property type="match status" value="1"/>
</dbReference>
<dbReference type="GO" id="GO:0003937">
    <property type="term" value="F:IMP cyclohydrolase activity"/>
    <property type="evidence" value="ECO:0007669"/>
    <property type="project" value="UniProtKB-EC"/>
</dbReference>
<evidence type="ECO:0000313" key="11">
    <source>
        <dbReference type="Proteomes" id="UP000600363"/>
    </source>
</evidence>
<dbReference type="SMART" id="SM00798">
    <property type="entry name" value="AICARFT_IMPCHas"/>
    <property type="match status" value="1"/>
</dbReference>
<dbReference type="GO" id="GO:0006189">
    <property type="term" value="P:'de novo' IMP biosynthetic process"/>
    <property type="evidence" value="ECO:0007669"/>
    <property type="project" value="UniProtKB-UniPathway"/>
</dbReference>
<evidence type="ECO:0000256" key="3">
    <source>
        <dbReference type="ARBA" id="ARBA00007667"/>
    </source>
</evidence>
<dbReference type="InterPro" id="IPR011607">
    <property type="entry name" value="MGS-like_dom"/>
</dbReference>
<evidence type="ECO:0000256" key="4">
    <source>
        <dbReference type="ARBA" id="ARBA00022679"/>
    </source>
</evidence>
<sequence>MVAPKRALLSVFDKRGITELARFLADRGVEIISTGGTASILDEANIPFCPISEYTLYPELMNGRVKTLHPKIHGGILARRDKEHHLKEAAEHGIELIDLVCVNLYPFESVVRKGCTLDEAIENIDIGGPTLIRAAAKNFEAVVVLTDPADYEPVMKEIEHTGKVSLETRKRLAVKAFRHTANYDAKIDTYLSSELCGERVLRLMFTQGRVLRYGENWHQRAELYVEQDVTECTLPKARQLHGKQMSYNNYVDLDCALQCVRSIAALADDAVVAIVKHNNPCGLATGKRLSEVLQAAWAGDPISAFGSLICTNRPFDMEAAAFLKDKFVEAVLAPSFEPDALNALKAKSPNIRLLELEGDWSELSIEYTYRYIPGGMLRQTRDTESVAEWRCVSRRQFPEHKVPLAMFSWVACKHTRSNAIVIAEEYAPHAYRVLSMGAGQPNRVDSIRRLAIPKAYDNLKMAYGLEGEELEEVARRVLSECVLSSDAFFPFADSIEAAAQGHIQYIVSPGGSIRDDEVIAAADRLNIAMVFTKMRHFLH</sequence>
<accession>A0A832RYU9</accession>
<dbReference type="PIRSF" id="PIRSF000414">
    <property type="entry name" value="AICARFT_IMPCHas"/>
    <property type="match status" value="1"/>
</dbReference>
<dbReference type="PANTHER" id="PTHR11692:SF0">
    <property type="entry name" value="BIFUNCTIONAL PURINE BIOSYNTHESIS PROTEIN ATIC"/>
    <property type="match status" value="1"/>
</dbReference>
<feature type="domain" description="MGS-like" evidence="9">
    <location>
        <begin position="1"/>
        <end position="146"/>
    </location>
</feature>
<dbReference type="SUPFAM" id="SSF52335">
    <property type="entry name" value="Methylglyoxal synthase-like"/>
    <property type="match status" value="1"/>
</dbReference>
<dbReference type="Gene3D" id="3.40.50.1380">
    <property type="entry name" value="Methylglyoxal synthase-like domain"/>
    <property type="match status" value="1"/>
</dbReference>
<dbReference type="AlphaFoldDB" id="A0A832RYU9"/>
<dbReference type="InterPro" id="IPR024051">
    <property type="entry name" value="AICAR_Tfase_dup_dom_sf"/>
</dbReference>
<dbReference type="GO" id="GO:0005829">
    <property type="term" value="C:cytosol"/>
    <property type="evidence" value="ECO:0007669"/>
    <property type="project" value="TreeGrafter"/>
</dbReference>
<dbReference type="FunFam" id="3.40.50.1380:FF:000001">
    <property type="entry name" value="Bifunctional purine biosynthesis protein PurH"/>
    <property type="match status" value="1"/>
</dbReference>
<comment type="caution">
    <text evidence="10">The sequence shown here is derived from an EMBL/GenBank/DDBJ whole genome shotgun (WGS) entry which is preliminary data.</text>
</comment>
<protein>
    <submittedName>
        <fullName evidence="10">Bifunctional phosphoribosylaminoimidazolecarboxamide formyltransferase/IMP cyclohydrolase</fullName>
        <ecNumber evidence="10">2.1.2.3</ecNumber>
        <ecNumber evidence="10">3.5.4.10</ecNumber>
    </submittedName>
</protein>
<dbReference type="InterPro" id="IPR002695">
    <property type="entry name" value="PurH-like"/>
</dbReference>
<dbReference type="Pfam" id="PF02142">
    <property type="entry name" value="MGS"/>
    <property type="match status" value="1"/>
</dbReference>
<dbReference type="EC" id="2.1.2.3" evidence="10"/>
<comment type="similarity">
    <text evidence="3">Belongs to the PurH family.</text>
</comment>
<dbReference type="UniPathway" id="UPA00074">
    <property type="reaction ID" value="UER00133"/>
</dbReference>
<dbReference type="Proteomes" id="UP000600363">
    <property type="component" value="Unassembled WGS sequence"/>
</dbReference>
<dbReference type="Pfam" id="PF01808">
    <property type="entry name" value="AICARFT_IMPCHas"/>
    <property type="match status" value="1"/>
</dbReference>
<dbReference type="InterPro" id="IPR036914">
    <property type="entry name" value="MGS-like_dom_sf"/>
</dbReference>
<dbReference type="GO" id="GO:0004643">
    <property type="term" value="F:phosphoribosylaminoimidazolecarboxamide formyltransferase activity"/>
    <property type="evidence" value="ECO:0007669"/>
    <property type="project" value="UniProtKB-EC"/>
</dbReference>
<dbReference type="EC" id="3.5.4.10" evidence="10"/>
<dbReference type="CDD" id="cd01421">
    <property type="entry name" value="IMPCH"/>
    <property type="match status" value="1"/>
</dbReference>
<dbReference type="HAMAP" id="MF_00139">
    <property type="entry name" value="PurH"/>
    <property type="match status" value="1"/>
</dbReference>
<evidence type="ECO:0000256" key="2">
    <source>
        <dbReference type="ARBA" id="ARBA00004954"/>
    </source>
</evidence>
<dbReference type="GO" id="GO:0006221">
    <property type="term" value="P:pyrimidine nucleotide biosynthetic process"/>
    <property type="evidence" value="ECO:0007669"/>
    <property type="project" value="UniProtKB-KW"/>
</dbReference>
<dbReference type="Gene3D" id="3.40.140.20">
    <property type="match status" value="2"/>
</dbReference>
<keyword evidence="6 10" id="KW-0378">Hydrolase</keyword>
<evidence type="ECO:0000256" key="8">
    <source>
        <dbReference type="ARBA" id="ARBA00023268"/>
    </source>
</evidence>
<dbReference type="SUPFAM" id="SSF53927">
    <property type="entry name" value="Cytidine deaminase-like"/>
    <property type="match status" value="1"/>
</dbReference>
<dbReference type="NCBIfam" id="TIGR00355">
    <property type="entry name" value="purH"/>
    <property type="match status" value="1"/>
</dbReference>
<keyword evidence="7" id="KW-0665">Pyrimidine biosynthesis</keyword>
<evidence type="ECO:0000256" key="7">
    <source>
        <dbReference type="ARBA" id="ARBA00022975"/>
    </source>
</evidence>
<organism evidence="10 11">
    <name type="scientific">Methermicoccus shengliensis</name>
    <dbReference type="NCBI Taxonomy" id="660064"/>
    <lineage>
        <taxon>Archaea</taxon>
        <taxon>Methanobacteriati</taxon>
        <taxon>Methanobacteriota</taxon>
        <taxon>Stenosarchaea group</taxon>
        <taxon>Methanomicrobia</taxon>
        <taxon>Methanosarcinales</taxon>
        <taxon>Methermicoccaceae</taxon>
        <taxon>Methermicoccus</taxon>
    </lineage>
</organism>
<dbReference type="InterPro" id="IPR016193">
    <property type="entry name" value="Cytidine_deaminase-like"/>
</dbReference>
<evidence type="ECO:0000256" key="6">
    <source>
        <dbReference type="ARBA" id="ARBA00022801"/>
    </source>
</evidence>
<evidence type="ECO:0000313" key="10">
    <source>
        <dbReference type="EMBL" id="HIH70304.1"/>
    </source>
</evidence>
<gene>
    <name evidence="10" type="primary">purH</name>
    <name evidence="10" type="ORF">HA299_06820</name>
</gene>
<keyword evidence="8" id="KW-0511">Multifunctional enzyme</keyword>
<evidence type="ECO:0000259" key="9">
    <source>
        <dbReference type="PROSITE" id="PS51855"/>
    </source>
</evidence>
<reference evidence="10" key="1">
    <citation type="journal article" date="2020" name="bioRxiv">
        <title>A rank-normalized archaeal taxonomy based on genome phylogeny resolves widespread incomplete and uneven classifications.</title>
        <authorList>
            <person name="Rinke C."/>
            <person name="Chuvochina M."/>
            <person name="Mussig A.J."/>
            <person name="Chaumeil P.-A."/>
            <person name="Waite D.W."/>
            <person name="Whitman W.B."/>
            <person name="Parks D.H."/>
            <person name="Hugenholtz P."/>
        </authorList>
    </citation>
    <scope>NUCLEOTIDE SEQUENCE</scope>
    <source>
        <strain evidence="10">UBA12518</strain>
    </source>
</reference>
<comment type="pathway">
    <text evidence="2">Purine metabolism; IMP biosynthesis via de novo pathway; 5-formamido-1-(5-phospho-D-ribosyl)imidazole-4-carboxamide from 5-amino-1-(5-phospho-D-ribosyl)imidazole-4-carboxamide (10-formyl THF route): step 1/1.</text>
</comment>
<dbReference type="SMART" id="SM00851">
    <property type="entry name" value="MGS"/>
    <property type="match status" value="1"/>
</dbReference>
<comment type="pathway">
    <text evidence="1">Purine metabolism; IMP biosynthesis via de novo pathway; IMP from 5-formamido-1-(5-phospho-D-ribosyl)imidazole-4-carboxamide: step 1/1.</text>
</comment>